<evidence type="ECO:0000313" key="3">
    <source>
        <dbReference type="Proteomes" id="UP000665020"/>
    </source>
</evidence>
<protein>
    <submittedName>
        <fullName evidence="2">Peptidase</fullName>
    </submittedName>
</protein>
<keyword evidence="3" id="KW-1185">Reference proteome</keyword>
<feature type="transmembrane region" description="Helical" evidence="1">
    <location>
        <begin position="150"/>
        <end position="170"/>
    </location>
</feature>
<feature type="transmembrane region" description="Helical" evidence="1">
    <location>
        <begin position="122"/>
        <end position="144"/>
    </location>
</feature>
<proteinExistence type="predicted"/>
<feature type="transmembrane region" description="Helical" evidence="1">
    <location>
        <begin position="6"/>
        <end position="24"/>
    </location>
</feature>
<dbReference type="PANTHER" id="PTHR36434:SF1">
    <property type="entry name" value="MEMBRANE PROTEASE YUGP-RELATED"/>
    <property type="match status" value="1"/>
</dbReference>
<accession>A0A8A7KA81</accession>
<reference evidence="2" key="1">
    <citation type="submission" date="2019-12" db="EMBL/GenBank/DDBJ databases">
        <authorList>
            <person name="zhang j."/>
            <person name="sun C.M."/>
        </authorList>
    </citation>
    <scope>NUCLEOTIDE SEQUENCE</scope>
    <source>
        <strain evidence="2">NS-1</strain>
    </source>
</reference>
<dbReference type="AlphaFoldDB" id="A0A8A7KA81"/>
<sequence length="231" mass="25391">MYFPLFYDPTIIIIIPAFLLAIYAQYKVKGTFNKYNKIYSNSGLTGAEAARKLLSKQGITDVAVQQIEGRLADHYDPQKKVLNLSREVYGNNSLAAIGVAAHEAGHAIQDARDYRPLKIRASLVPAANIGSSMGLPLALFGFFIRADFMIMLGLVLFLGAFLFHLVTLPVEFNASNRAINLLSKNKYLTGKELQGAKKVLRSAAFTYVAATLVALANLLRILMLFGMGRDD</sequence>
<dbReference type="RefSeq" id="WP_230869729.1">
    <property type="nucleotide sequence ID" value="NZ_CP046640.1"/>
</dbReference>
<name>A0A8A7KA81_9FIRM</name>
<dbReference type="InterPro" id="IPR007395">
    <property type="entry name" value="Zn_peptidase_2"/>
</dbReference>
<dbReference type="KEGG" id="ifn:GM661_09255"/>
<evidence type="ECO:0000313" key="2">
    <source>
        <dbReference type="EMBL" id="QTL98150.1"/>
    </source>
</evidence>
<gene>
    <name evidence="2" type="ORF">GM661_09255</name>
</gene>
<keyword evidence="1" id="KW-0812">Transmembrane</keyword>
<keyword evidence="1" id="KW-0472">Membrane</keyword>
<keyword evidence="1" id="KW-1133">Transmembrane helix</keyword>
<feature type="transmembrane region" description="Helical" evidence="1">
    <location>
        <begin position="204"/>
        <end position="225"/>
    </location>
</feature>
<dbReference type="Proteomes" id="UP000665020">
    <property type="component" value="Chromosome"/>
</dbReference>
<organism evidence="2 3">
    <name type="scientific">Iocasia fonsfrigidae</name>
    <dbReference type="NCBI Taxonomy" id="2682810"/>
    <lineage>
        <taxon>Bacteria</taxon>
        <taxon>Bacillati</taxon>
        <taxon>Bacillota</taxon>
        <taxon>Clostridia</taxon>
        <taxon>Halanaerobiales</taxon>
        <taxon>Halanaerobiaceae</taxon>
        <taxon>Iocasia</taxon>
    </lineage>
</organism>
<dbReference type="PANTHER" id="PTHR36434">
    <property type="entry name" value="MEMBRANE PROTEASE YUGP-RELATED"/>
    <property type="match status" value="1"/>
</dbReference>
<dbReference type="Pfam" id="PF04298">
    <property type="entry name" value="Zn_peptidase_2"/>
    <property type="match status" value="1"/>
</dbReference>
<evidence type="ECO:0000256" key="1">
    <source>
        <dbReference type="SAM" id="Phobius"/>
    </source>
</evidence>
<dbReference type="EMBL" id="CP046640">
    <property type="protein sequence ID" value="QTL98150.1"/>
    <property type="molecule type" value="Genomic_DNA"/>
</dbReference>